<keyword evidence="3" id="KW-1185">Reference proteome</keyword>
<keyword evidence="1" id="KW-0472">Membrane</keyword>
<keyword evidence="1" id="KW-1133">Transmembrane helix</keyword>
<dbReference type="RefSeq" id="WP_069836449.1">
    <property type="nucleotide sequence ID" value="NZ_MDGQ01000005.1"/>
</dbReference>
<protein>
    <submittedName>
        <fullName evidence="2">Uncharacterized protein</fullName>
    </submittedName>
</protein>
<evidence type="ECO:0000313" key="3">
    <source>
        <dbReference type="Proteomes" id="UP000095552"/>
    </source>
</evidence>
<evidence type="ECO:0000313" key="2">
    <source>
        <dbReference type="EMBL" id="OEK04945.1"/>
    </source>
</evidence>
<name>A0A1E5T0R9_9BACT</name>
<dbReference type="OrthoDB" id="1492813at2"/>
<dbReference type="EMBL" id="MDGQ01000005">
    <property type="protein sequence ID" value="OEK04945.1"/>
    <property type="molecule type" value="Genomic_DNA"/>
</dbReference>
<accession>A0A1E5T0R9</accession>
<keyword evidence="1" id="KW-0812">Transmembrane</keyword>
<proteinExistence type="predicted"/>
<reference evidence="2 3" key="1">
    <citation type="submission" date="2016-08" db="EMBL/GenBank/DDBJ databases">
        <title>Draft genome of Fabibacter sp. strain SK-8.</title>
        <authorList>
            <person name="Wong S.-K."/>
            <person name="Hamasaki K."/>
            <person name="Yoshizawa S."/>
        </authorList>
    </citation>
    <scope>NUCLEOTIDE SEQUENCE [LARGE SCALE GENOMIC DNA]</scope>
    <source>
        <strain evidence="2 3">SK-8</strain>
    </source>
</reference>
<dbReference type="Proteomes" id="UP000095552">
    <property type="component" value="Unassembled WGS sequence"/>
</dbReference>
<sequence>MTFLLAYLLIIQGNQSSLNWERIYIDESLSVELPENHQVIDTLGQVVYLAETDYSIITLSSVLESSLPSGESIPSNSIEELNKFYDGFEKGTTNSKNGRITESERIVLDSLVARTFRADYPNGETILNQLVVVRDRIYFAATRFNTENLDHARSESSRYFSSFQLNVDPNKQLKNQSTDHSIAYKVGYFIGKSIGYLVIPLVIVIVVVILRKVRKKRVE</sequence>
<evidence type="ECO:0000256" key="1">
    <source>
        <dbReference type="SAM" id="Phobius"/>
    </source>
</evidence>
<dbReference type="AlphaFoldDB" id="A0A1E5T0R9"/>
<comment type="caution">
    <text evidence="2">The sequence shown here is derived from an EMBL/GenBank/DDBJ whole genome shotgun (WGS) entry which is preliminary data.</text>
</comment>
<feature type="transmembrane region" description="Helical" evidence="1">
    <location>
        <begin position="186"/>
        <end position="210"/>
    </location>
</feature>
<dbReference type="STRING" id="1563681.BFP71_16055"/>
<gene>
    <name evidence="2" type="ORF">BFP71_16055</name>
</gene>
<organism evidence="2 3">
    <name type="scientific">Roseivirga misakiensis</name>
    <dbReference type="NCBI Taxonomy" id="1563681"/>
    <lineage>
        <taxon>Bacteria</taxon>
        <taxon>Pseudomonadati</taxon>
        <taxon>Bacteroidota</taxon>
        <taxon>Cytophagia</taxon>
        <taxon>Cytophagales</taxon>
        <taxon>Roseivirgaceae</taxon>
        <taxon>Roseivirga</taxon>
    </lineage>
</organism>